<keyword evidence="1" id="KW-0812">Transmembrane</keyword>
<evidence type="ECO:0008006" key="4">
    <source>
        <dbReference type="Google" id="ProtNLM"/>
    </source>
</evidence>
<gene>
    <name evidence="2" type="ORF">VI33_00990</name>
</gene>
<feature type="transmembrane region" description="Helical" evidence="1">
    <location>
        <begin position="180"/>
        <end position="199"/>
    </location>
</feature>
<protein>
    <recommendedName>
        <fullName evidence="4">MxaA protein</fullName>
    </recommendedName>
</protein>
<sequence>MLRFIILITCANLVFAFEDPKKYPDLDEEFYTLSITEPSQKVGYHVGDLVQRQIKLTVHEPYVLVEESLPIVGYEKRFRGQLLGITLQNIDKKINKNELDLLLTYQIFTNNVVAKPAFITADYYRVVNKKNPEEVLKLRVPELTIAVSPIAIFGDIKVQEDMSDFRGPVLIEQQQYLNKIYISAAVFIFSLFVLLYVYTKFTILPGFKKTFLPLYRKLKKDKDIKIDEIIKLIHGQINNYSEASIFEKNLKDLYTKNSSFKFIEKELILFFKISNQKLFTKQMKENTSIRDWLISFCFHLHLCEKKIPVKNTDIKLIKI</sequence>
<evidence type="ECO:0000313" key="3">
    <source>
        <dbReference type="Proteomes" id="UP000066549"/>
    </source>
</evidence>
<evidence type="ECO:0000256" key="1">
    <source>
        <dbReference type="SAM" id="Phobius"/>
    </source>
</evidence>
<keyword evidence="3" id="KW-1185">Reference proteome</keyword>
<name>A0A0H4J0T3_9PROT</name>
<dbReference type="Proteomes" id="UP000066549">
    <property type="component" value="Chromosome"/>
</dbReference>
<proteinExistence type="predicted"/>
<organism evidence="2 3">
    <name type="scientific">Methylophilales bacterium MBRS-H7</name>
    <dbReference type="NCBI Taxonomy" id="1623450"/>
    <lineage>
        <taxon>Bacteria</taxon>
        <taxon>Pseudomonadati</taxon>
        <taxon>Pseudomonadota</taxon>
        <taxon>Betaproteobacteria</taxon>
        <taxon>Nitrosomonadales</taxon>
        <taxon>OM43 clade</taxon>
    </lineage>
</organism>
<dbReference type="OrthoDB" id="8532455at2"/>
<dbReference type="EMBL" id="CP011002">
    <property type="protein sequence ID" value="AKO65378.1"/>
    <property type="molecule type" value="Genomic_DNA"/>
</dbReference>
<evidence type="ECO:0000313" key="2">
    <source>
        <dbReference type="EMBL" id="AKO65378.1"/>
    </source>
</evidence>
<dbReference type="PATRIC" id="fig|1623450.3.peg.202"/>
<dbReference type="AlphaFoldDB" id="A0A0H4J0T3"/>
<keyword evidence="1" id="KW-1133">Transmembrane helix</keyword>
<reference evidence="2 3" key="1">
    <citation type="submission" date="2015-03" db="EMBL/GenBank/DDBJ databases">
        <title>Comparative analysis of the OM43 clade including a novel species from Red Sea uncovers genomic and metabolic diversity among marine methylotrophs.</title>
        <authorList>
            <person name="Jimenez-Infante F."/>
            <person name="Ngugi D.K."/>
            <person name="Vinu M."/>
            <person name="Alam I."/>
            <person name="Kamau A."/>
            <person name="Blom J."/>
            <person name="Bajic V.B."/>
            <person name="Stingl U."/>
        </authorList>
    </citation>
    <scope>NUCLEOTIDE SEQUENCE [LARGE SCALE GENOMIC DNA]</scope>
    <source>
        <strain evidence="2 3">MBRSH7</strain>
    </source>
</reference>
<accession>A0A0H4J0T3</accession>
<keyword evidence="1" id="KW-0472">Membrane</keyword>